<dbReference type="EMBL" id="LN483116">
    <property type="protein sequence ID" value="CDZ96317.1"/>
    <property type="molecule type" value="Genomic_DNA"/>
</dbReference>
<accession>A0A0F7SH26</accession>
<dbReference type="AlphaFoldDB" id="A0A0F7SH26"/>
<name>A0A0F7SH26_PHARH</name>
<sequence length="107" mass="12218">MGGNYFEARVSTAVQDICLVIPSGTPTLVSLVPEFLCLTRSHTNGYTHGYTHGYRSHPFSPSFFPSLFDQPDRAYPVRSFFSILPSIHHHLHSFLPIHPHREHLFRS</sequence>
<proteinExistence type="predicted"/>
<evidence type="ECO:0000313" key="1">
    <source>
        <dbReference type="EMBL" id="CDZ96317.1"/>
    </source>
</evidence>
<organism evidence="1">
    <name type="scientific">Phaffia rhodozyma</name>
    <name type="common">Yeast</name>
    <name type="synonym">Xanthophyllomyces dendrorhous</name>
    <dbReference type="NCBI Taxonomy" id="264483"/>
    <lineage>
        <taxon>Eukaryota</taxon>
        <taxon>Fungi</taxon>
        <taxon>Dikarya</taxon>
        <taxon>Basidiomycota</taxon>
        <taxon>Agaricomycotina</taxon>
        <taxon>Tremellomycetes</taxon>
        <taxon>Cystofilobasidiales</taxon>
        <taxon>Mrakiaceae</taxon>
        <taxon>Phaffia</taxon>
    </lineage>
</organism>
<protein>
    <submittedName>
        <fullName evidence="1">Uncharacterized protein</fullName>
    </submittedName>
</protein>
<reference evidence="1" key="1">
    <citation type="submission" date="2014-08" db="EMBL/GenBank/DDBJ databases">
        <authorList>
            <person name="Sharma Rahul"/>
            <person name="Thines Marco"/>
        </authorList>
    </citation>
    <scope>NUCLEOTIDE SEQUENCE</scope>
</reference>